<dbReference type="KEGG" id="rgl:CS053_14815"/>
<evidence type="ECO:0000256" key="1">
    <source>
        <dbReference type="SAM" id="Phobius"/>
    </source>
</evidence>
<dbReference type="InterPro" id="IPR000182">
    <property type="entry name" value="GNAT_dom"/>
</dbReference>
<organism evidence="3 4">
    <name type="scientific">Rhodanobacter glycinis</name>
    <dbReference type="NCBI Taxonomy" id="582702"/>
    <lineage>
        <taxon>Bacteria</taxon>
        <taxon>Pseudomonadati</taxon>
        <taxon>Pseudomonadota</taxon>
        <taxon>Gammaproteobacteria</taxon>
        <taxon>Lysobacterales</taxon>
        <taxon>Rhodanobacteraceae</taxon>
        <taxon>Rhodanobacter</taxon>
    </lineage>
</organism>
<feature type="domain" description="N-acetyltransferase" evidence="2">
    <location>
        <begin position="1"/>
        <end position="194"/>
    </location>
</feature>
<evidence type="ECO:0000259" key="2">
    <source>
        <dbReference type="PROSITE" id="PS51186"/>
    </source>
</evidence>
<dbReference type="InterPro" id="IPR016181">
    <property type="entry name" value="Acyl_CoA_acyltransferase"/>
</dbReference>
<name>A0A5B9E586_9GAMM</name>
<keyword evidence="3" id="KW-0808">Transferase</keyword>
<feature type="transmembrane region" description="Helical" evidence="1">
    <location>
        <begin position="53"/>
        <end position="69"/>
    </location>
</feature>
<dbReference type="SUPFAM" id="SSF55729">
    <property type="entry name" value="Acyl-CoA N-acyltransferases (Nat)"/>
    <property type="match status" value="1"/>
</dbReference>
<keyword evidence="1" id="KW-0812">Transmembrane</keyword>
<dbReference type="Proteomes" id="UP000321807">
    <property type="component" value="Chromosome"/>
</dbReference>
<protein>
    <submittedName>
        <fullName evidence="3">GNAT family N-acetyltransferase</fullName>
    </submittedName>
</protein>
<dbReference type="AlphaFoldDB" id="A0A5B9E586"/>
<sequence length="200" mass="22257">MERRDLYQQVARLHVDNINQGFLATLGIGFVSLMYQAIDEAHDSVLLVEERDGGVAGFVSGGCGMGAIYKQMLRSPFRLGLALMPSLLRPRRVLRIFEILRYSRGHTLPEGLPTAELLSIAVAPSCRGQQVADRLYRRLEDHFQNAGVTSFRIIVGGTLGSAHRFYQRMGAVSTATVEVHEAELSVVYVQQLLQAKSRNR</sequence>
<feature type="transmembrane region" description="Helical" evidence="1">
    <location>
        <begin position="21"/>
        <end position="38"/>
    </location>
</feature>
<dbReference type="CDD" id="cd04301">
    <property type="entry name" value="NAT_SF"/>
    <property type="match status" value="1"/>
</dbReference>
<evidence type="ECO:0000313" key="3">
    <source>
        <dbReference type="EMBL" id="QEE25631.1"/>
    </source>
</evidence>
<dbReference type="RefSeq" id="WP_147627958.1">
    <property type="nucleotide sequence ID" value="NZ_CP042807.1"/>
</dbReference>
<dbReference type="EMBL" id="CP042807">
    <property type="protein sequence ID" value="QEE25631.1"/>
    <property type="molecule type" value="Genomic_DNA"/>
</dbReference>
<proteinExistence type="predicted"/>
<reference evidence="3 4" key="1">
    <citation type="submission" date="2019-08" db="EMBL/GenBank/DDBJ databases">
        <title>Complete genome sequence of Rhodanobacter glycinis strain T01E-68 isolated from tomato root.</title>
        <authorList>
            <person name="Weon H.-Y."/>
            <person name="Lee S.A."/>
        </authorList>
    </citation>
    <scope>NUCLEOTIDE SEQUENCE [LARGE SCALE GENOMIC DNA]</scope>
    <source>
        <strain evidence="3 4">T01E-68</strain>
    </source>
</reference>
<dbReference type="Gene3D" id="3.40.630.30">
    <property type="match status" value="1"/>
</dbReference>
<accession>A0A5B9E586</accession>
<dbReference type="Pfam" id="PF00583">
    <property type="entry name" value="Acetyltransf_1"/>
    <property type="match status" value="1"/>
</dbReference>
<keyword evidence="1" id="KW-0472">Membrane</keyword>
<keyword evidence="1" id="KW-1133">Transmembrane helix</keyword>
<dbReference type="PROSITE" id="PS51186">
    <property type="entry name" value="GNAT"/>
    <property type="match status" value="1"/>
</dbReference>
<evidence type="ECO:0000313" key="4">
    <source>
        <dbReference type="Proteomes" id="UP000321807"/>
    </source>
</evidence>
<gene>
    <name evidence="3" type="ORF">CS053_14815</name>
</gene>
<dbReference type="GO" id="GO:0016747">
    <property type="term" value="F:acyltransferase activity, transferring groups other than amino-acyl groups"/>
    <property type="evidence" value="ECO:0007669"/>
    <property type="project" value="InterPro"/>
</dbReference>